<dbReference type="KEGG" id="aagg:ETAA8_29200"/>
<reference evidence="2 3" key="1">
    <citation type="submission" date="2019-02" db="EMBL/GenBank/DDBJ databases">
        <title>Deep-cultivation of Planctomycetes and their phenomic and genomic characterization uncovers novel biology.</title>
        <authorList>
            <person name="Wiegand S."/>
            <person name="Jogler M."/>
            <person name="Boedeker C."/>
            <person name="Pinto D."/>
            <person name="Vollmers J."/>
            <person name="Rivas-Marin E."/>
            <person name="Kohn T."/>
            <person name="Peeters S.H."/>
            <person name="Heuer A."/>
            <person name="Rast P."/>
            <person name="Oberbeckmann S."/>
            <person name="Bunk B."/>
            <person name="Jeske O."/>
            <person name="Meyerdierks A."/>
            <person name="Storesund J.E."/>
            <person name="Kallscheuer N."/>
            <person name="Luecker S."/>
            <person name="Lage O.M."/>
            <person name="Pohl T."/>
            <person name="Merkel B.J."/>
            <person name="Hornburger P."/>
            <person name="Mueller R.-W."/>
            <person name="Bruemmer F."/>
            <person name="Labrenz M."/>
            <person name="Spormann A.M."/>
            <person name="Op den Camp H."/>
            <person name="Overmann J."/>
            <person name="Amann R."/>
            <person name="Jetten M.S.M."/>
            <person name="Mascher T."/>
            <person name="Medema M.H."/>
            <person name="Devos D.P."/>
            <person name="Kaster A.-K."/>
            <person name="Ovreas L."/>
            <person name="Rohde M."/>
            <person name="Galperin M.Y."/>
            <person name="Jogler C."/>
        </authorList>
    </citation>
    <scope>NUCLEOTIDE SEQUENCE [LARGE SCALE GENOMIC DNA]</scope>
    <source>
        <strain evidence="2 3">ETA_A8</strain>
    </source>
</reference>
<dbReference type="RefSeq" id="WP_145089104.1">
    <property type="nucleotide sequence ID" value="NZ_CP036274.1"/>
</dbReference>
<sequence length="137" mass="15464">MAKKKVAPKKPIKAKPVLAKAKKGTSKAAVVKSAKLKPAKKTTAKPKPKQPTLGRPLVTAEEKLYMLFKEDYEARQVFEFLRVDSVGDLEKLSPEEIIRVLTAPVRRTVHRIRQRLAEKNRALQGDIEFALQHRNST</sequence>
<dbReference type="EMBL" id="CP036274">
    <property type="protein sequence ID" value="QDU27829.1"/>
    <property type="molecule type" value="Genomic_DNA"/>
</dbReference>
<evidence type="ECO:0000313" key="2">
    <source>
        <dbReference type="EMBL" id="QDU27829.1"/>
    </source>
</evidence>
<evidence type="ECO:0000313" key="3">
    <source>
        <dbReference type="Proteomes" id="UP000315017"/>
    </source>
</evidence>
<feature type="compositionally biased region" description="Basic residues" evidence="1">
    <location>
        <begin position="1"/>
        <end position="13"/>
    </location>
</feature>
<protein>
    <submittedName>
        <fullName evidence="2">Uncharacterized protein</fullName>
    </submittedName>
</protein>
<organism evidence="2 3">
    <name type="scientific">Anatilimnocola aggregata</name>
    <dbReference type="NCBI Taxonomy" id="2528021"/>
    <lineage>
        <taxon>Bacteria</taxon>
        <taxon>Pseudomonadati</taxon>
        <taxon>Planctomycetota</taxon>
        <taxon>Planctomycetia</taxon>
        <taxon>Pirellulales</taxon>
        <taxon>Pirellulaceae</taxon>
        <taxon>Anatilimnocola</taxon>
    </lineage>
</organism>
<dbReference type="Proteomes" id="UP000315017">
    <property type="component" value="Chromosome"/>
</dbReference>
<dbReference type="AlphaFoldDB" id="A0A517YCC3"/>
<name>A0A517YCC3_9BACT</name>
<gene>
    <name evidence="2" type="ORF">ETAA8_29200</name>
</gene>
<dbReference type="OrthoDB" id="291534at2"/>
<proteinExistence type="predicted"/>
<keyword evidence="3" id="KW-1185">Reference proteome</keyword>
<feature type="compositionally biased region" description="Basic residues" evidence="1">
    <location>
        <begin position="34"/>
        <end position="48"/>
    </location>
</feature>
<evidence type="ECO:0000256" key="1">
    <source>
        <dbReference type="SAM" id="MobiDB-lite"/>
    </source>
</evidence>
<accession>A0A517YCC3</accession>
<feature type="region of interest" description="Disordered" evidence="1">
    <location>
        <begin position="1"/>
        <end position="55"/>
    </location>
</feature>